<keyword evidence="6" id="KW-0999">Mitochondrion inner membrane</keyword>
<reference evidence="13 14" key="1">
    <citation type="submission" date="2017-12" db="EMBL/GenBank/DDBJ databases">
        <title>Genome Sequence of a Multidrug-Resistant Candida haemulonii Isolate from a Patient with Chronic Leg Ulcers in Israel.</title>
        <authorList>
            <person name="Chow N.A."/>
            <person name="Gade L."/>
            <person name="Batra D."/>
            <person name="Rowe L.A."/>
            <person name="Ben-Ami R."/>
            <person name="Loparev V.N."/>
            <person name="Litvintseva A.P."/>
        </authorList>
    </citation>
    <scope>NUCLEOTIDE SEQUENCE [LARGE SCALE GENOMIC DNA]</scope>
    <source>
        <strain evidence="13 14">B11899</strain>
    </source>
</reference>
<dbReference type="GeneID" id="37005384"/>
<dbReference type="PROSITE" id="PS51257">
    <property type="entry name" value="PROKAR_LIPOPROTEIN"/>
    <property type="match status" value="1"/>
</dbReference>
<dbReference type="AlphaFoldDB" id="A0A2V1AU82"/>
<dbReference type="EMBL" id="PKFO01000005">
    <property type="protein sequence ID" value="PVH21086.1"/>
    <property type="molecule type" value="Genomic_DNA"/>
</dbReference>
<keyword evidence="4 10" id="KW-0812">Transmembrane</keyword>
<accession>A0A2V1AU82</accession>
<evidence type="ECO:0000256" key="6">
    <source>
        <dbReference type="ARBA" id="ARBA00022792"/>
    </source>
</evidence>
<evidence type="ECO:0000256" key="12">
    <source>
        <dbReference type="SAM" id="Phobius"/>
    </source>
</evidence>
<dbReference type="Pfam" id="PF00153">
    <property type="entry name" value="Mito_carr"/>
    <property type="match status" value="3"/>
</dbReference>
<evidence type="ECO:0000256" key="10">
    <source>
        <dbReference type="PROSITE-ProRule" id="PRU00282"/>
    </source>
</evidence>
<keyword evidence="8" id="KW-0496">Mitochondrion</keyword>
<dbReference type="SUPFAM" id="SSF103506">
    <property type="entry name" value="Mitochondrial carrier"/>
    <property type="match status" value="1"/>
</dbReference>
<feature type="transmembrane region" description="Helical" evidence="12">
    <location>
        <begin position="12"/>
        <end position="34"/>
    </location>
</feature>
<evidence type="ECO:0000256" key="5">
    <source>
        <dbReference type="ARBA" id="ARBA00022737"/>
    </source>
</evidence>
<comment type="subcellular location">
    <subcellularLocation>
        <location evidence="1">Mitochondrion inner membrane</location>
        <topology evidence="1">Multi-pass membrane protein</topology>
    </subcellularLocation>
</comment>
<proteinExistence type="inferred from homology"/>
<dbReference type="VEuPathDB" id="FungiDB:CXQ85_000051"/>
<feature type="repeat" description="Solcar" evidence="10">
    <location>
        <begin position="235"/>
        <end position="320"/>
    </location>
</feature>
<protein>
    <recommendedName>
        <fullName evidence="15">Mitochondrial oxaloacetate transport protein</fullName>
    </recommendedName>
</protein>
<keyword evidence="3 11" id="KW-0813">Transport</keyword>
<comment type="caution">
    <text evidence="13">The sequence shown here is derived from an EMBL/GenBank/DDBJ whole genome shotgun (WGS) entry which is preliminary data.</text>
</comment>
<evidence type="ECO:0000313" key="13">
    <source>
        <dbReference type="EMBL" id="PVH21086.1"/>
    </source>
</evidence>
<evidence type="ECO:0000256" key="7">
    <source>
        <dbReference type="ARBA" id="ARBA00022989"/>
    </source>
</evidence>
<dbReference type="InterPro" id="IPR051508">
    <property type="entry name" value="Mito_Carrier_Antiporter"/>
</dbReference>
<dbReference type="Gene3D" id="1.50.40.10">
    <property type="entry name" value="Mitochondrial carrier domain"/>
    <property type="match status" value="1"/>
</dbReference>
<dbReference type="OrthoDB" id="6703404at2759"/>
<keyword evidence="14" id="KW-1185">Reference proteome</keyword>
<evidence type="ECO:0000256" key="8">
    <source>
        <dbReference type="ARBA" id="ARBA00023128"/>
    </source>
</evidence>
<dbReference type="PROSITE" id="PS50920">
    <property type="entry name" value="SOLCAR"/>
    <property type="match status" value="3"/>
</dbReference>
<feature type="repeat" description="Solcar" evidence="10">
    <location>
        <begin position="128"/>
        <end position="225"/>
    </location>
</feature>
<comment type="similarity">
    <text evidence="2 11">Belongs to the mitochondrial carrier (TC 2.A.29) family.</text>
</comment>
<dbReference type="GO" id="GO:0005743">
    <property type="term" value="C:mitochondrial inner membrane"/>
    <property type="evidence" value="ECO:0007669"/>
    <property type="project" value="UniProtKB-SubCell"/>
</dbReference>
<sequence>MSQRQPPKKSIAQEVSTLGGFIAGGIAACGAVTFTNPIELIKTRMQLQGELTSKSNAPKVYKNPLQASVVIYKNEGLRGLQQGLLCGYVYQLGLNGCRIGLYEPSRFYLTKFFNPSALKGDQYSDVPQNLLVNVFAGFISGSAGAVLANPFFLIKTRMQSFNKASASLKVSVGEQTHYKGLADGLKQIFSNEGVKGLFRGTDAAVLRTGAGSAAQLPVYNLTKNYLLSHNILADGTIGLHFVASSMAGLGVAIVMNPWDVVLTRLYNQKGDLYKGPIDCFAKTIKIEGITALYKGFWAQLFRVGPHSILTLMFMEQSMKLVYAVERNKWIYSIFNYFLFHTMTKTRPAARLMKASAQCAELGTAYGNCVLATYNNMNKDTCKKEFEAFRSCVTANMKRK</sequence>
<evidence type="ECO:0000313" key="14">
    <source>
        <dbReference type="Proteomes" id="UP000244309"/>
    </source>
</evidence>
<evidence type="ECO:0000256" key="3">
    <source>
        <dbReference type="ARBA" id="ARBA00022448"/>
    </source>
</evidence>
<evidence type="ECO:0000256" key="4">
    <source>
        <dbReference type="ARBA" id="ARBA00022692"/>
    </source>
</evidence>
<dbReference type="InterPro" id="IPR018108">
    <property type="entry name" value="MCP_transmembrane"/>
</dbReference>
<evidence type="ECO:0000256" key="2">
    <source>
        <dbReference type="ARBA" id="ARBA00006375"/>
    </source>
</evidence>
<dbReference type="RefSeq" id="XP_025342026.1">
    <property type="nucleotide sequence ID" value="XM_025483811.1"/>
</dbReference>
<evidence type="ECO:0008006" key="15">
    <source>
        <dbReference type="Google" id="ProtNLM"/>
    </source>
</evidence>
<keyword evidence="5" id="KW-0677">Repeat</keyword>
<dbReference type="STRING" id="45357.A0A2V1AU82"/>
<gene>
    <name evidence="13" type="ORF">CXQ85_000051</name>
</gene>
<evidence type="ECO:0000256" key="9">
    <source>
        <dbReference type="ARBA" id="ARBA00023136"/>
    </source>
</evidence>
<evidence type="ECO:0000256" key="11">
    <source>
        <dbReference type="RuleBase" id="RU000488"/>
    </source>
</evidence>
<evidence type="ECO:0000256" key="1">
    <source>
        <dbReference type="ARBA" id="ARBA00004448"/>
    </source>
</evidence>
<dbReference type="PANTHER" id="PTHR45928">
    <property type="entry name" value="RE38146P"/>
    <property type="match status" value="1"/>
</dbReference>
<dbReference type="PANTHER" id="PTHR45928:SF1">
    <property type="entry name" value="RE38146P"/>
    <property type="match status" value="1"/>
</dbReference>
<feature type="transmembrane region" description="Helical" evidence="12">
    <location>
        <begin position="130"/>
        <end position="154"/>
    </location>
</feature>
<keyword evidence="7 12" id="KW-1133">Transmembrane helix</keyword>
<keyword evidence="9 10" id="KW-0472">Membrane</keyword>
<dbReference type="PROSITE" id="PS51808">
    <property type="entry name" value="CHCH"/>
    <property type="match status" value="1"/>
</dbReference>
<name>A0A2V1AU82_9ASCO</name>
<dbReference type="InterPro" id="IPR023395">
    <property type="entry name" value="MCP_dom_sf"/>
</dbReference>
<feature type="repeat" description="Solcar" evidence="10">
    <location>
        <begin position="15"/>
        <end position="108"/>
    </location>
</feature>
<organism evidence="13 14">
    <name type="scientific">Candidozyma haemuli</name>
    <dbReference type="NCBI Taxonomy" id="45357"/>
    <lineage>
        <taxon>Eukaryota</taxon>
        <taxon>Fungi</taxon>
        <taxon>Dikarya</taxon>
        <taxon>Ascomycota</taxon>
        <taxon>Saccharomycotina</taxon>
        <taxon>Pichiomycetes</taxon>
        <taxon>Metschnikowiaceae</taxon>
        <taxon>Candidozyma</taxon>
    </lineage>
</organism>
<dbReference type="Proteomes" id="UP000244309">
    <property type="component" value="Unassembled WGS sequence"/>
</dbReference>